<proteinExistence type="predicted"/>
<dbReference type="GO" id="GO:0016757">
    <property type="term" value="F:glycosyltransferase activity"/>
    <property type="evidence" value="ECO:0007669"/>
    <property type="project" value="InterPro"/>
</dbReference>
<feature type="domain" description="Glycosyltransferase subfamily 4-like N-terminal" evidence="2">
    <location>
        <begin position="14"/>
        <end position="181"/>
    </location>
</feature>
<keyword evidence="3" id="KW-0808">Transferase</keyword>
<dbReference type="RefSeq" id="WP_183350448.1">
    <property type="nucleotide sequence ID" value="NZ_JACHEO010000008.1"/>
</dbReference>
<dbReference type="InterPro" id="IPR028098">
    <property type="entry name" value="Glyco_trans_4-like_N"/>
</dbReference>
<dbReference type="AlphaFoldDB" id="A0A840UR03"/>
<evidence type="ECO:0000259" key="1">
    <source>
        <dbReference type="Pfam" id="PF00534"/>
    </source>
</evidence>
<dbReference type="Pfam" id="PF13439">
    <property type="entry name" value="Glyco_transf_4"/>
    <property type="match status" value="1"/>
</dbReference>
<dbReference type="EMBL" id="JACHEO010000008">
    <property type="protein sequence ID" value="MBB5348075.1"/>
    <property type="molecule type" value="Genomic_DNA"/>
</dbReference>
<evidence type="ECO:0000313" key="3">
    <source>
        <dbReference type="EMBL" id="MBB5348075.1"/>
    </source>
</evidence>
<reference evidence="3 4" key="1">
    <citation type="submission" date="2020-08" db="EMBL/GenBank/DDBJ databases">
        <title>Genomic Encyclopedia of Type Strains, Phase IV (KMG-IV): sequencing the most valuable type-strain genomes for metagenomic binning, comparative biology and taxonomic classification.</title>
        <authorList>
            <person name="Goeker M."/>
        </authorList>
    </citation>
    <scope>NUCLEOTIDE SEQUENCE [LARGE SCALE GENOMIC DNA]</scope>
    <source>
        <strain evidence="3 4">DSM 28570</strain>
    </source>
</reference>
<feature type="domain" description="Glycosyl transferase family 1" evidence="1">
    <location>
        <begin position="191"/>
        <end position="362"/>
    </location>
</feature>
<comment type="caution">
    <text evidence="3">The sequence shown here is derived from an EMBL/GenBank/DDBJ whole genome shotgun (WGS) entry which is preliminary data.</text>
</comment>
<accession>A0A840UR03</accession>
<dbReference type="InterPro" id="IPR001296">
    <property type="entry name" value="Glyco_trans_1"/>
</dbReference>
<dbReference type="Proteomes" id="UP000539642">
    <property type="component" value="Unassembled WGS sequence"/>
</dbReference>
<dbReference type="Gene3D" id="3.40.50.2000">
    <property type="entry name" value="Glycogen Phosphorylase B"/>
    <property type="match status" value="2"/>
</dbReference>
<dbReference type="Pfam" id="PF00534">
    <property type="entry name" value="Glycos_transf_1"/>
    <property type="match status" value="1"/>
</dbReference>
<organism evidence="3 4">
    <name type="scientific">Desulfoprunum benzoelyticum</name>
    <dbReference type="NCBI Taxonomy" id="1506996"/>
    <lineage>
        <taxon>Bacteria</taxon>
        <taxon>Pseudomonadati</taxon>
        <taxon>Thermodesulfobacteriota</taxon>
        <taxon>Desulfobulbia</taxon>
        <taxon>Desulfobulbales</taxon>
        <taxon>Desulfobulbaceae</taxon>
        <taxon>Desulfoprunum</taxon>
    </lineage>
</organism>
<protein>
    <submittedName>
        <fullName evidence="3">Glycosyltransferase involved in cell wall biosynthesis</fullName>
    </submittedName>
</protein>
<keyword evidence="4" id="KW-1185">Reference proteome</keyword>
<dbReference type="SUPFAM" id="SSF53756">
    <property type="entry name" value="UDP-Glycosyltransferase/glycogen phosphorylase"/>
    <property type="match status" value="1"/>
</dbReference>
<name>A0A840UR03_9BACT</name>
<evidence type="ECO:0000313" key="4">
    <source>
        <dbReference type="Proteomes" id="UP000539642"/>
    </source>
</evidence>
<dbReference type="PANTHER" id="PTHR12526">
    <property type="entry name" value="GLYCOSYLTRANSFERASE"/>
    <property type="match status" value="1"/>
</dbReference>
<evidence type="ECO:0000259" key="2">
    <source>
        <dbReference type="Pfam" id="PF13439"/>
    </source>
</evidence>
<sequence>MKVLIFMTQFYRLSGAERLAVELAEELNKRGIHSDILSMYTENMSGVLEAKEALLRKGIPAVHFLGMKIHPPITSMFPAILKLRRMIRDEGYDIVETSMISPTVIASWATQGTRARHVAGLHHVYRRELHNSLQQMFWRFSVRCNKRIRFYAISDYVTDCWVEYSRTSPLYTRRIYNAIPDDSFDVVPDRYEVRKDLGIPGNARLAIYVGRLVAYKGIDTLLNALSPILEKENLFLLYVGQPYLGASGTQEMLQQIERQVAEASWRDRVKFLGYRKDVPRLMASSDILVHPTRTEGFGLILAEAMATGLPVVASNVEGIPEVLAGTDSVMVPPDDPEVLRKAVLKILNRRPEEAARAIKKGQIRAEDFRIEKRTDAMVKLFEDIRMGWL</sequence>
<gene>
    <name evidence="3" type="ORF">HNQ81_001806</name>
</gene>